<dbReference type="InterPro" id="IPR019052">
    <property type="entry name" value="DUF2383"/>
</dbReference>
<evidence type="ECO:0000313" key="3">
    <source>
        <dbReference type="Proteomes" id="UP000830583"/>
    </source>
</evidence>
<evidence type="ECO:0000313" key="2">
    <source>
        <dbReference type="EMBL" id="UPQ79790.1"/>
    </source>
</evidence>
<feature type="domain" description="DUF2383" evidence="1">
    <location>
        <begin position="11"/>
        <end position="115"/>
    </location>
</feature>
<gene>
    <name evidence="2" type="ORF">M0M57_02885</name>
</gene>
<organism evidence="2 3">
    <name type="scientific">Flavobacterium azooxidireducens</name>
    <dbReference type="NCBI Taxonomy" id="1871076"/>
    <lineage>
        <taxon>Bacteria</taxon>
        <taxon>Pseudomonadati</taxon>
        <taxon>Bacteroidota</taxon>
        <taxon>Flavobacteriia</taxon>
        <taxon>Flavobacteriales</taxon>
        <taxon>Flavobacteriaceae</taxon>
        <taxon>Flavobacterium</taxon>
    </lineage>
</organism>
<dbReference type="RefSeq" id="WP_248435210.1">
    <property type="nucleotide sequence ID" value="NZ_CP096205.1"/>
</dbReference>
<proteinExistence type="predicted"/>
<dbReference type="EMBL" id="CP096205">
    <property type="protein sequence ID" value="UPQ79790.1"/>
    <property type="molecule type" value="Genomic_DNA"/>
</dbReference>
<evidence type="ECO:0000259" key="1">
    <source>
        <dbReference type="Pfam" id="PF09537"/>
    </source>
</evidence>
<accession>A0ABY4KG61</accession>
<name>A0ABY4KG61_9FLAO</name>
<protein>
    <submittedName>
        <fullName evidence="2">PA2169 family four-helix-bundle protein</fullName>
    </submittedName>
</protein>
<dbReference type="Proteomes" id="UP000830583">
    <property type="component" value="Chromosome"/>
</dbReference>
<sequence>MKTIEKTLNDQLDVLLDLILENYEGFQNAIKFASDDNLKIYFEKKSQESKEFATELIGEFEFLGILDEDESLLDYVKRAWTSIKWVFSACDDEKIINEIMTAEQELIEKYNAILQLQLRPSTRTLLTLQKECIESNLIYTKQLIRLPKLG</sequence>
<dbReference type="Pfam" id="PF09537">
    <property type="entry name" value="DUF2383"/>
    <property type="match status" value="1"/>
</dbReference>
<dbReference type="Gene3D" id="1.20.1260.10">
    <property type="match status" value="1"/>
</dbReference>
<dbReference type="InterPro" id="IPR012347">
    <property type="entry name" value="Ferritin-like"/>
</dbReference>
<reference evidence="2" key="1">
    <citation type="submission" date="2022-04" db="EMBL/GenBank/DDBJ databases">
        <title>Consumption of N2O by Flavobacterium azooxidireducens sp. nov. isolated from Decomposing Leaf Litter of Phragmites australis (Cav.).</title>
        <authorList>
            <person name="Behrendt U."/>
            <person name="Spanner T."/>
            <person name="Augustin J."/>
            <person name="Horn M.A."/>
            <person name="Kolb S."/>
            <person name="Ulrich A."/>
        </authorList>
    </citation>
    <scope>NUCLEOTIDE SEQUENCE</scope>
    <source>
        <strain evidence="2">IGB 4-14</strain>
    </source>
</reference>
<keyword evidence="3" id="KW-1185">Reference proteome</keyword>